<feature type="compositionally biased region" description="Basic and acidic residues" evidence="4">
    <location>
        <begin position="382"/>
        <end position="399"/>
    </location>
</feature>
<dbReference type="Proteomes" id="UP000001064">
    <property type="component" value="Unassembled WGS sequence"/>
</dbReference>
<evidence type="ECO:0000256" key="3">
    <source>
        <dbReference type="PIRSR" id="PIRSR000894-2"/>
    </source>
</evidence>
<evidence type="ECO:0000256" key="1">
    <source>
        <dbReference type="ARBA" id="ARBA00022801"/>
    </source>
</evidence>
<gene>
    <name evidence="6" type="ORF">DICPUDRAFT_54584</name>
</gene>
<reference evidence="7" key="1">
    <citation type="journal article" date="2011" name="Genome Biol.">
        <title>Comparative genomics of the social amoebae Dictyostelium discoideum and Dictyostelium purpureum.</title>
        <authorList>
            <consortium name="US DOE Joint Genome Institute (JGI-PGF)"/>
            <person name="Sucgang R."/>
            <person name="Kuo A."/>
            <person name="Tian X."/>
            <person name="Salerno W."/>
            <person name="Parikh A."/>
            <person name="Feasley C.L."/>
            <person name="Dalin E."/>
            <person name="Tu H."/>
            <person name="Huang E."/>
            <person name="Barry K."/>
            <person name="Lindquist E."/>
            <person name="Shapiro H."/>
            <person name="Bruce D."/>
            <person name="Schmutz J."/>
            <person name="Salamov A."/>
            <person name="Fey P."/>
            <person name="Gaudet P."/>
            <person name="Anjard C."/>
            <person name="Babu M.M."/>
            <person name="Basu S."/>
            <person name="Bushmanova Y."/>
            <person name="van der Wel H."/>
            <person name="Katoh-Kurasawa M."/>
            <person name="Dinh C."/>
            <person name="Coutinho P.M."/>
            <person name="Saito T."/>
            <person name="Elias M."/>
            <person name="Schaap P."/>
            <person name="Kay R.R."/>
            <person name="Henrissat B."/>
            <person name="Eichinger L."/>
            <person name="Rivero F."/>
            <person name="Putnam N.H."/>
            <person name="West C.M."/>
            <person name="Loomis W.F."/>
            <person name="Chisholm R.L."/>
            <person name="Shaulsky G."/>
            <person name="Strassmann J.E."/>
            <person name="Queller D.C."/>
            <person name="Kuspa A."/>
            <person name="Grigoriev I.V."/>
        </authorList>
    </citation>
    <scope>NUCLEOTIDE SEQUENCE [LARGE SCALE GENOMIC DNA]</scope>
    <source>
        <strain evidence="7">QSDP1</strain>
    </source>
</reference>
<keyword evidence="5" id="KW-0812">Transmembrane</keyword>
<sequence length="517" mass="60023">MKINNIIVFKIIFYFIFVPIILSSNSIKTKENINIFNSNNNINNKYINFKQNYDIEFLNKHLTTKTPYHTNGFYNSNSFINPIPNCKLVSMDIVLRHGSRYPEIKILNKFDSLKKEIQKIKSLIVGEEFEWLRNYEIPYQRELAGNLIELGNIEHYNISKRLLEKHPNYFETPYSPQSYKISSTIIPRTGVSASSFSYGLFEGTGKLPGNFQPVHIQTSNLENDNLLSFFLNCKKYTDKLKDGSISENEEAIWKQMKYPLIAREISERLGLSGKWLPSNSIVQSIFLSCVYQVAIDNISDQFCSLLSKENILDWEYAKDLSTYWVNGYGNDINYEISSLLLKDIFNHFDNIINNVQNNSTTPQQQQNKREQQQPQESQEPLPSKDIKDEGPLEEFDKNENSNPKNIFRFGHSETLVPFMSLLGLFKDGYHIYANSTLEQIKNRKFKTSLIVPYATNIGMFLYDCGNGQNSDFKILVKHNESPILVPGCDDYYCSFNDFKSLFPKVLNFDWDSYCNNQ</sequence>
<dbReference type="KEGG" id="dpp:DICPUDRAFT_54584"/>
<evidence type="ECO:0000256" key="5">
    <source>
        <dbReference type="SAM" id="Phobius"/>
    </source>
</evidence>
<dbReference type="PROSITE" id="PS00616">
    <property type="entry name" value="HIS_ACID_PHOSPHAT_1"/>
    <property type="match status" value="1"/>
</dbReference>
<dbReference type="AlphaFoldDB" id="F0ZHT7"/>
<dbReference type="GO" id="GO:0052745">
    <property type="term" value="F:inositol phosphate phosphatase activity"/>
    <property type="evidence" value="ECO:0000318"/>
    <property type="project" value="GO_Central"/>
</dbReference>
<dbReference type="PIRSF" id="PIRSF000894">
    <property type="entry name" value="Acid_phosphatase"/>
    <property type="match status" value="1"/>
</dbReference>
<evidence type="ECO:0000256" key="2">
    <source>
        <dbReference type="ARBA" id="ARBA00023180"/>
    </source>
</evidence>
<dbReference type="eggNOG" id="KOG1382">
    <property type="taxonomic scope" value="Eukaryota"/>
</dbReference>
<dbReference type="PANTHER" id="PTHR20963">
    <property type="entry name" value="MULTIPLE INOSITOL POLYPHOSPHATE PHOSPHATASE-RELATED"/>
    <property type="match status" value="1"/>
</dbReference>
<evidence type="ECO:0000256" key="4">
    <source>
        <dbReference type="SAM" id="MobiDB-lite"/>
    </source>
</evidence>
<dbReference type="InterPro" id="IPR033379">
    <property type="entry name" value="Acid_Pase_AS"/>
</dbReference>
<dbReference type="Pfam" id="PF00328">
    <property type="entry name" value="His_Phos_2"/>
    <property type="match status" value="1"/>
</dbReference>
<organism evidence="6 7">
    <name type="scientific">Dictyostelium purpureum</name>
    <name type="common">Slime mold</name>
    <dbReference type="NCBI Taxonomy" id="5786"/>
    <lineage>
        <taxon>Eukaryota</taxon>
        <taxon>Amoebozoa</taxon>
        <taxon>Evosea</taxon>
        <taxon>Eumycetozoa</taxon>
        <taxon>Dictyostelia</taxon>
        <taxon>Dictyosteliales</taxon>
        <taxon>Dictyosteliaceae</taxon>
        <taxon>Dictyostelium</taxon>
    </lineage>
</organism>
<dbReference type="VEuPathDB" id="AmoebaDB:DICPUDRAFT_54584"/>
<name>F0ZHT7_DICPU</name>
<feature type="region of interest" description="Disordered" evidence="4">
    <location>
        <begin position="355"/>
        <end position="404"/>
    </location>
</feature>
<dbReference type="InterPro" id="IPR029033">
    <property type="entry name" value="His_PPase_superfam"/>
</dbReference>
<dbReference type="GeneID" id="10500561"/>
<dbReference type="OrthoDB" id="6509975at2759"/>
<keyword evidence="5" id="KW-1133">Transmembrane helix</keyword>
<dbReference type="STRING" id="5786.F0ZHT7"/>
<dbReference type="InterPro" id="IPR016274">
    <property type="entry name" value="Histidine_acid_Pase_euk"/>
</dbReference>
<feature type="disulfide bond" evidence="3">
    <location>
        <begin position="289"/>
        <end position="303"/>
    </location>
</feature>
<dbReference type="Gene3D" id="3.40.50.1240">
    <property type="entry name" value="Phosphoglycerate mutase-like"/>
    <property type="match status" value="1"/>
</dbReference>
<keyword evidence="7" id="KW-1185">Reference proteome</keyword>
<keyword evidence="2" id="KW-0325">Glycoprotein</keyword>
<proteinExistence type="predicted"/>
<dbReference type="GO" id="GO:0003993">
    <property type="term" value="F:acid phosphatase activity"/>
    <property type="evidence" value="ECO:0000318"/>
    <property type="project" value="GO_Central"/>
</dbReference>
<keyword evidence="3" id="KW-1015">Disulfide bond</keyword>
<dbReference type="OMA" id="ANSPWFA"/>
<dbReference type="EMBL" id="GL871025">
    <property type="protein sequence ID" value="EGC36480.1"/>
    <property type="molecule type" value="Genomic_DNA"/>
</dbReference>
<evidence type="ECO:0000313" key="7">
    <source>
        <dbReference type="Proteomes" id="UP000001064"/>
    </source>
</evidence>
<protein>
    <recommendedName>
        <fullName evidence="8">2,3-bisphosphoglycerate 3-phosphatase</fullName>
    </recommendedName>
</protein>
<dbReference type="RefSeq" id="XP_003286993.1">
    <property type="nucleotide sequence ID" value="XM_003286945.1"/>
</dbReference>
<dbReference type="FunCoup" id="F0ZHT7">
    <property type="interactions" value="281"/>
</dbReference>
<keyword evidence="5" id="KW-0472">Membrane</keyword>
<accession>F0ZHT7</accession>
<evidence type="ECO:0000313" key="6">
    <source>
        <dbReference type="EMBL" id="EGC36480.1"/>
    </source>
</evidence>
<dbReference type="InParanoid" id="F0ZHT7"/>
<dbReference type="SUPFAM" id="SSF53254">
    <property type="entry name" value="Phosphoglycerate mutase-like"/>
    <property type="match status" value="1"/>
</dbReference>
<dbReference type="PANTHER" id="PTHR20963:SF53">
    <property type="entry name" value="2,3-BISPHOSPHOGLYCERATE 3-PHOSPHATASE"/>
    <property type="match status" value="1"/>
</dbReference>
<keyword evidence="1" id="KW-0378">Hydrolase</keyword>
<feature type="transmembrane region" description="Helical" evidence="5">
    <location>
        <begin position="7"/>
        <end position="27"/>
    </location>
</feature>
<evidence type="ECO:0008006" key="8">
    <source>
        <dbReference type="Google" id="ProtNLM"/>
    </source>
</evidence>
<dbReference type="InterPro" id="IPR000560">
    <property type="entry name" value="His_Pase_clade-2"/>
</dbReference>
<dbReference type="CDD" id="cd07061">
    <property type="entry name" value="HP_HAP_like"/>
    <property type="match status" value="1"/>
</dbReference>
<feature type="compositionally biased region" description="Low complexity" evidence="4">
    <location>
        <begin position="355"/>
        <end position="380"/>
    </location>
</feature>